<evidence type="ECO:0000256" key="3">
    <source>
        <dbReference type="ARBA" id="ARBA00022525"/>
    </source>
</evidence>
<protein>
    <submittedName>
        <fullName evidence="6">Uncharacterized protein</fullName>
    </submittedName>
</protein>
<evidence type="ECO:0000256" key="5">
    <source>
        <dbReference type="ARBA" id="ARBA00023054"/>
    </source>
</evidence>
<comment type="similarity">
    <text evidence="2">Belongs to the invasin protein D family.</text>
</comment>
<dbReference type="SUPFAM" id="SSF140693">
    <property type="entry name" value="IpaD-like"/>
    <property type="match status" value="1"/>
</dbReference>
<dbReference type="Gene3D" id="1.20.1710.10">
    <property type="entry name" value="IpaD-like"/>
    <property type="match status" value="1"/>
</dbReference>
<evidence type="ECO:0000256" key="2">
    <source>
        <dbReference type="ARBA" id="ARBA00007741"/>
    </source>
</evidence>
<accession>A0A165Z840</accession>
<dbReference type="GO" id="GO:0005576">
    <property type="term" value="C:extracellular region"/>
    <property type="evidence" value="ECO:0007669"/>
    <property type="project" value="UniProtKB-SubCell"/>
</dbReference>
<dbReference type="AlphaFoldDB" id="A0A165Z840"/>
<keyword evidence="4" id="KW-0843">Virulence</keyword>
<dbReference type="EMBL" id="CP015225">
    <property type="protein sequence ID" value="AMZ71763.1"/>
    <property type="molecule type" value="Genomic_DNA"/>
</dbReference>
<comment type="subcellular location">
    <subcellularLocation>
        <location evidence="1">Secreted</location>
    </subcellularLocation>
</comment>
<reference evidence="6 7" key="2">
    <citation type="journal article" date="2018" name="Nature">
        <title>Mutant phenotypes for thousands of bacterial genes of unknown function.</title>
        <authorList>
            <person name="Price M.N."/>
            <person name="Wetmore K.M."/>
            <person name="Waters R.J."/>
            <person name="Callaghan M."/>
            <person name="Ray J."/>
            <person name="Liu H."/>
            <person name="Kuehl J.V."/>
            <person name="Melnyk R.A."/>
            <person name="Lamson J.S."/>
            <person name="Suh Y."/>
            <person name="Carlson H.K."/>
            <person name="Esquivel Z."/>
            <person name="Sadeeshkumar H."/>
            <person name="Chakraborty R."/>
            <person name="Zane G.M."/>
            <person name="Rubin B.E."/>
            <person name="Wall J.D."/>
            <person name="Visel A."/>
            <person name="Bristow J."/>
            <person name="Blow M.J."/>
            <person name="Arkin A.P."/>
            <person name="Deutschbauer A.M."/>
        </authorList>
    </citation>
    <scope>NUCLEOTIDE SEQUENCE [LARGE SCALE GENOMIC DNA]</scope>
    <source>
        <strain evidence="6 7">FW300-N2E2</strain>
    </source>
</reference>
<dbReference type="Proteomes" id="UP000076083">
    <property type="component" value="Chromosome"/>
</dbReference>
<sequence length="366" mass="41058">MEITRFIQTPVVLLPNIDATVDTPLPVDIPVEVQTVSSLTQLLDRSVNALNRSLANLLRGPFNAKSLEGMTTESMAQLIPELLEQIHAKRDRSHLWAQRVRQCCAVMSHSMKSTLLDDSRLRQLNEEQGEILRSLKQAVDQDKPFEIAEALDAGINSSNDFFEKLLELIDLIKNGYLAGYEHIIKAYTDFFADFNALITAKMKDWVEGANDGKEVELNVDALRDALTTLLEKYTHPNSESMLFPNPDSVGASKEEAEKWLKALGLPASCLKKNPPPGSGWCVVIDTSPLTTMISSLASYSGTVKWDTAKYNQWQTGFNAQEERLKNMLQSLTQKYSNANSYHDNFNKTLSAHLNQFADMLRAMLNF</sequence>
<dbReference type="InterPro" id="IPR036708">
    <property type="entry name" value="BipD-like_sf"/>
</dbReference>
<organism evidence="6 7">
    <name type="scientific">Pseudomonas fluorescens</name>
    <dbReference type="NCBI Taxonomy" id="294"/>
    <lineage>
        <taxon>Bacteria</taxon>
        <taxon>Pseudomonadati</taxon>
        <taxon>Pseudomonadota</taxon>
        <taxon>Gammaproteobacteria</taxon>
        <taxon>Pseudomonadales</taxon>
        <taxon>Pseudomonadaceae</taxon>
        <taxon>Pseudomonas</taxon>
    </lineage>
</organism>
<evidence type="ECO:0000256" key="4">
    <source>
        <dbReference type="ARBA" id="ARBA00023026"/>
    </source>
</evidence>
<evidence type="ECO:0000313" key="6">
    <source>
        <dbReference type="EMBL" id="AMZ71763.1"/>
    </source>
</evidence>
<keyword evidence="3" id="KW-0964">Secreted</keyword>
<dbReference type="RefSeq" id="WP_063322245.1">
    <property type="nucleotide sequence ID" value="NZ_CP015225.1"/>
</dbReference>
<proteinExistence type="inferred from homology"/>
<gene>
    <name evidence="6" type="ORF">TK06_11915</name>
</gene>
<reference evidence="7" key="1">
    <citation type="submission" date="2016-04" db="EMBL/GenBank/DDBJ databases">
        <authorList>
            <person name="Ray J."/>
            <person name="Price M."/>
            <person name="Deutschbauer A."/>
        </authorList>
    </citation>
    <scope>NUCLEOTIDE SEQUENCE [LARGE SCALE GENOMIC DNA]</scope>
    <source>
        <strain evidence="7">FW300-N2E2</strain>
    </source>
</reference>
<dbReference type="Pfam" id="PF06511">
    <property type="entry name" value="T3SS_TC"/>
    <property type="match status" value="1"/>
</dbReference>
<name>A0A165Z840_PSEFL</name>
<keyword evidence="5" id="KW-0175">Coiled coil</keyword>
<dbReference type="InterPro" id="IPR009483">
    <property type="entry name" value="IpaD/BipD/SipD"/>
</dbReference>
<evidence type="ECO:0000313" key="7">
    <source>
        <dbReference type="Proteomes" id="UP000076083"/>
    </source>
</evidence>
<evidence type="ECO:0000256" key="1">
    <source>
        <dbReference type="ARBA" id="ARBA00004613"/>
    </source>
</evidence>